<dbReference type="Gene3D" id="1.20.1310.10">
    <property type="entry name" value="Cullin Repeats"/>
    <property type="match status" value="1"/>
</dbReference>
<evidence type="ECO:0000259" key="4">
    <source>
        <dbReference type="Pfam" id="PF24883"/>
    </source>
</evidence>
<dbReference type="InterPro" id="IPR016159">
    <property type="entry name" value="Cullin_repeat-like_dom_sf"/>
</dbReference>
<dbReference type="InterPro" id="IPR056884">
    <property type="entry name" value="NPHP3-like_N"/>
</dbReference>
<comment type="similarity">
    <text evidence="1">Belongs to the cullin family.</text>
</comment>
<gene>
    <name evidence="5" type="ORF">D9756_008608</name>
</gene>
<dbReference type="PANTHER" id="PTHR10039:SF15">
    <property type="entry name" value="NACHT DOMAIN-CONTAINING PROTEIN"/>
    <property type="match status" value="1"/>
</dbReference>
<feature type="domain" description="Nephrocystin 3-like N-terminal" evidence="4">
    <location>
        <begin position="3"/>
        <end position="134"/>
    </location>
</feature>
<evidence type="ECO:0000256" key="2">
    <source>
        <dbReference type="ARBA" id="ARBA00022737"/>
    </source>
</evidence>
<proteinExistence type="inferred from homology"/>
<dbReference type="InterPro" id="IPR001373">
    <property type="entry name" value="Cullin_N"/>
</dbReference>
<dbReference type="Pfam" id="PF00888">
    <property type="entry name" value="Cullin"/>
    <property type="match status" value="1"/>
</dbReference>
<evidence type="ECO:0008006" key="7">
    <source>
        <dbReference type="Google" id="ProtNLM"/>
    </source>
</evidence>
<dbReference type="PANTHER" id="PTHR10039">
    <property type="entry name" value="AMELOGENIN"/>
    <property type="match status" value="1"/>
</dbReference>
<dbReference type="EMBL" id="JAACJO010000014">
    <property type="protein sequence ID" value="KAF5350475.1"/>
    <property type="molecule type" value="Genomic_DNA"/>
</dbReference>
<evidence type="ECO:0000259" key="3">
    <source>
        <dbReference type="Pfam" id="PF00888"/>
    </source>
</evidence>
<reference evidence="5 6" key="1">
    <citation type="journal article" date="2020" name="ISME J.">
        <title>Uncovering the hidden diversity of litter-decomposition mechanisms in mushroom-forming fungi.</title>
        <authorList>
            <person name="Floudas D."/>
            <person name="Bentzer J."/>
            <person name="Ahren D."/>
            <person name="Johansson T."/>
            <person name="Persson P."/>
            <person name="Tunlid A."/>
        </authorList>
    </citation>
    <scope>NUCLEOTIDE SEQUENCE [LARGE SCALE GENOMIC DNA]</scope>
    <source>
        <strain evidence="5 6">CBS 146.42</strain>
    </source>
</reference>
<dbReference type="SUPFAM" id="SSF74788">
    <property type="entry name" value="Cullin repeat-like"/>
    <property type="match status" value="1"/>
</dbReference>
<protein>
    <recommendedName>
        <fullName evidence="7">NACHT domain-containing protein</fullName>
    </recommendedName>
</protein>
<evidence type="ECO:0000256" key="1">
    <source>
        <dbReference type="ARBA" id="ARBA00006019"/>
    </source>
</evidence>
<evidence type="ECO:0000313" key="5">
    <source>
        <dbReference type="EMBL" id="KAF5350475.1"/>
    </source>
</evidence>
<comment type="caution">
    <text evidence="5">The sequence shown here is derived from an EMBL/GenBank/DDBJ whole genome shotgun (WGS) entry which is preliminary data.</text>
</comment>
<dbReference type="AlphaFoldDB" id="A0A8H5CYX6"/>
<dbReference type="OrthoDB" id="3038309at2759"/>
<dbReference type="InterPro" id="IPR027417">
    <property type="entry name" value="P-loop_NTPase"/>
</dbReference>
<name>A0A8H5CYX6_9AGAR</name>
<dbReference type="Proteomes" id="UP000559027">
    <property type="component" value="Unassembled WGS sequence"/>
</dbReference>
<evidence type="ECO:0000313" key="6">
    <source>
        <dbReference type="Proteomes" id="UP000559027"/>
    </source>
</evidence>
<sequence length="957" mass="109804">MWGPAGVGKTAIAQSCAKEATTRGVLGATFFFSRDNGVVAPAYFFTTIAYQLALQLDDYKAILGVKIQRNPAVLTKGLDAQFQELIISPFLELEGRNLCVQPRTVFIDGLDECGDDSAQAEMVELVASSIAEYGGRIPLLWAFFSRPEPHIEQTFSKYSASPFFWLIKLPISHSDDPDIRLFFRASLKLPDESSYDPSSRTGPWPSEEDLSTLVQMVAGLFIYAAVIVKYIMDPSALSPQRQLRDVLSLYLDQMLVTQVSEQDSPLAGLDAFYRMIMNRVPEKFLSIVQQILLVQTKWKLPTYTHIARDHVSPPVRLLANLFGLSIQEFENCFSKLRSVLTFEEHMLSPNGREKDGWPGSLMIVFYHASFLEFLHDPRRSGKYWIQDQRHWSSLAIKGLHLLKDIYAMNGLPQDKKIRKLRKLLPVCFSETAIPDEHFQFRDELCFDFLYTYTPVWCEFSGYVDEIIEELHRTDYAMLARLGESSGYDEPTSWQRFPENVRLADPHWKISHRRPPGERLFGHNRGWLNSPTDIESGLDYITSAFKILTEEAGCIDGLDQPSNVNQSPLQGPNDLVRSKVTDYFTSYVQDALEVAREINFEDLDAFDLLEYYCHEWQQYHYHYHANLGGARVPETIRRAALLPWEKNFLSVLQGTDNWLTNAALVRLKQLRDRDLLSQNASDVLLKFFESTIELQSTHGPSSSSYYATHIKSAVCQATVEYYTTEQSCMFLSDSTPLSNFKHIATRLSKEEYLHPGQFQSDMMQLCTDTLLKGHGEEVCKEFTVHLTAGNDKDLSWVLRATAWSVATTNQLLDIFKLDTKKMAFDTFLSADGDRVLSLQDSGTFERNLVDILWHNLELVEMTLETDGAKYHVPDDYAHKFRDGAEEVLEQIFNEYPQWRGEGNLWSHCARKAKEIRRLGWEVGSRCLYESDYETDLEECSWKELMLELQCEDHFQELF</sequence>
<keyword evidence="6" id="KW-1185">Reference proteome</keyword>
<feature type="domain" description="Cullin N-terminal" evidence="3">
    <location>
        <begin position="577"/>
        <end position="814"/>
    </location>
</feature>
<accession>A0A8H5CYX6</accession>
<organism evidence="5 6">
    <name type="scientific">Leucocoprinus leucothites</name>
    <dbReference type="NCBI Taxonomy" id="201217"/>
    <lineage>
        <taxon>Eukaryota</taxon>
        <taxon>Fungi</taxon>
        <taxon>Dikarya</taxon>
        <taxon>Basidiomycota</taxon>
        <taxon>Agaricomycotina</taxon>
        <taxon>Agaricomycetes</taxon>
        <taxon>Agaricomycetidae</taxon>
        <taxon>Agaricales</taxon>
        <taxon>Agaricineae</taxon>
        <taxon>Agaricaceae</taxon>
        <taxon>Leucocoprinus</taxon>
    </lineage>
</organism>
<dbReference type="Pfam" id="PF24883">
    <property type="entry name" value="NPHP3_N"/>
    <property type="match status" value="1"/>
</dbReference>
<dbReference type="SUPFAM" id="SSF52540">
    <property type="entry name" value="P-loop containing nucleoside triphosphate hydrolases"/>
    <property type="match status" value="1"/>
</dbReference>
<keyword evidence="2" id="KW-0677">Repeat</keyword>